<gene>
    <name evidence="2" type="ORF">SPIL2461_LOCUS2089</name>
</gene>
<keyword evidence="1" id="KW-1133">Transmembrane helix</keyword>
<dbReference type="OrthoDB" id="435628at2759"/>
<dbReference type="Proteomes" id="UP000649617">
    <property type="component" value="Unassembled WGS sequence"/>
</dbReference>
<keyword evidence="1" id="KW-0812">Transmembrane</keyword>
<feature type="transmembrane region" description="Helical" evidence="1">
    <location>
        <begin position="37"/>
        <end position="57"/>
    </location>
</feature>
<comment type="caution">
    <text evidence="2">The sequence shown here is derived from an EMBL/GenBank/DDBJ whole genome shotgun (WGS) entry which is preliminary data.</text>
</comment>
<evidence type="ECO:0000256" key="1">
    <source>
        <dbReference type="SAM" id="Phobius"/>
    </source>
</evidence>
<protein>
    <submittedName>
        <fullName evidence="2">Uncharacterized protein</fullName>
    </submittedName>
</protein>
<evidence type="ECO:0000313" key="2">
    <source>
        <dbReference type="EMBL" id="CAE7207834.1"/>
    </source>
</evidence>
<dbReference type="EMBL" id="CAJNIZ010002224">
    <property type="protein sequence ID" value="CAE7207834.1"/>
    <property type="molecule type" value="Genomic_DNA"/>
</dbReference>
<sequence length="180" mass="20551">MASSTESYAPLDGGQEELPTYSSGLLMYAPEKSPGPWAAINVGVLSWSIAMLVIIIMDSGRRDEFRSQLYLLWSFATTFVWVLEVFLSVWYQGRHSSWREAAELVLAAYLTYESAVTMWRHWCYPDKEVEGEVIDVSLTVAGYLYASEETCFLTWRQWRRVFPCRAEGEGVADKFDLASE</sequence>
<reference evidence="2" key="1">
    <citation type="submission" date="2021-02" db="EMBL/GenBank/DDBJ databases">
        <authorList>
            <person name="Dougan E. K."/>
            <person name="Rhodes N."/>
            <person name="Thang M."/>
            <person name="Chan C."/>
        </authorList>
    </citation>
    <scope>NUCLEOTIDE SEQUENCE</scope>
</reference>
<feature type="transmembrane region" description="Helical" evidence="1">
    <location>
        <begin position="69"/>
        <end position="91"/>
    </location>
</feature>
<keyword evidence="3" id="KW-1185">Reference proteome</keyword>
<name>A0A812JG56_SYMPI</name>
<accession>A0A812JG56</accession>
<keyword evidence="1" id="KW-0472">Membrane</keyword>
<evidence type="ECO:0000313" key="3">
    <source>
        <dbReference type="Proteomes" id="UP000649617"/>
    </source>
</evidence>
<dbReference type="AlphaFoldDB" id="A0A812JG56"/>
<proteinExistence type="predicted"/>
<organism evidence="2 3">
    <name type="scientific">Symbiodinium pilosum</name>
    <name type="common">Dinoflagellate</name>
    <dbReference type="NCBI Taxonomy" id="2952"/>
    <lineage>
        <taxon>Eukaryota</taxon>
        <taxon>Sar</taxon>
        <taxon>Alveolata</taxon>
        <taxon>Dinophyceae</taxon>
        <taxon>Suessiales</taxon>
        <taxon>Symbiodiniaceae</taxon>
        <taxon>Symbiodinium</taxon>
    </lineage>
</organism>